<comment type="caution">
    <text evidence="1">The sequence shown here is derived from an EMBL/GenBank/DDBJ whole genome shotgun (WGS) entry which is preliminary data.</text>
</comment>
<dbReference type="Proteomes" id="UP000216345">
    <property type="component" value="Unassembled WGS sequence"/>
</dbReference>
<organism evidence="1 2">
    <name type="scientific">Brucella rhizosphaerae</name>
    <dbReference type="NCBI Taxonomy" id="571254"/>
    <lineage>
        <taxon>Bacteria</taxon>
        <taxon>Pseudomonadati</taxon>
        <taxon>Pseudomonadota</taxon>
        <taxon>Alphaproteobacteria</taxon>
        <taxon>Hyphomicrobiales</taxon>
        <taxon>Brucellaceae</taxon>
        <taxon>Brucella/Ochrobactrum group</taxon>
        <taxon>Brucella</taxon>
    </lineage>
</organism>
<proteinExistence type="predicted"/>
<protein>
    <submittedName>
        <fullName evidence="1">Uncharacterized protein</fullName>
    </submittedName>
</protein>
<dbReference type="EMBL" id="NNRK01000019">
    <property type="protein sequence ID" value="OYR17537.1"/>
    <property type="molecule type" value="Genomic_DNA"/>
</dbReference>
<sequence>MLRNEGIRASDVTFHSAQSLLYFIEVEQYRSICMALLRQMAQKHREKFVFSEGYEMLAVLTVFRC</sequence>
<accession>A0A256FRR9</accession>
<evidence type="ECO:0000313" key="2">
    <source>
        <dbReference type="Proteomes" id="UP000216345"/>
    </source>
</evidence>
<reference evidence="1 2" key="1">
    <citation type="submission" date="2017-07" db="EMBL/GenBank/DDBJ databases">
        <title>Phylogenetic study on the rhizospheric bacterium Ochrobactrum sp. A44.</title>
        <authorList>
            <person name="Krzyzanowska D.M."/>
            <person name="Ossowicki A."/>
            <person name="Rajewska M."/>
            <person name="Maciag T."/>
            <person name="Kaczynski Z."/>
            <person name="Czerwicka M."/>
            <person name="Jafra S."/>
        </authorList>
    </citation>
    <scope>NUCLEOTIDE SEQUENCE [LARGE SCALE GENOMIC DNA]</scope>
    <source>
        <strain evidence="1 2">PR17</strain>
    </source>
</reference>
<evidence type="ECO:0000313" key="1">
    <source>
        <dbReference type="EMBL" id="OYR17537.1"/>
    </source>
</evidence>
<name>A0A256FRR9_9HYPH</name>
<dbReference type="AlphaFoldDB" id="A0A256FRR9"/>
<gene>
    <name evidence="1" type="ORF">CEV32_3833</name>
</gene>
<keyword evidence="2" id="KW-1185">Reference proteome</keyword>